<evidence type="ECO:0000256" key="3">
    <source>
        <dbReference type="ARBA" id="ARBA00022692"/>
    </source>
</evidence>
<keyword evidence="3 6" id="KW-0812">Transmembrane</keyword>
<keyword evidence="8" id="KW-1185">Reference proteome</keyword>
<protein>
    <submittedName>
        <fullName evidence="7">Divalent metal cation transporter</fullName>
    </submittedName>
</protein>
<evidence type="ECO:0000256" key="5">
    <source>
        <dbReference type="ARBA" id="ARBA00023136"/>
    </source>
</evidence>
<sequence>MLGPAFVAAIAYVDPGNVATNLTAGATLGYLLVWVVVLASLVAILVQFQAAKLGMATGLNLPELCRERFSRRGSLLLWGQAEIVVLATDLAEFVGAAIGMQLLFGMPVWLSAITTAVISLALLELRRKGRTRPFELMSAAALMFVGAGVGYDILATGHQSAGGLAAGLIPSLGGAGALLLAMGIVGATVMPHAVYLHSALVQGRGMTTDAARAQPALVRRILRWDCSLALGVATVINVSMIALGAGLGVASGGTWTGDLSAAHAELAARAGGFAALAFAVALLSSGLSSSGIGTLAGDVVMRGFLNVRVPVHARRIVTMTPAVLALLSGVPLTDLLVLSQVVISLGVPVVLFLLVYFCRDRDLMGPLVNAPLTTWIAGTAAAVVALLGCSLPITMLL</sequence>
<feature type="transmembrane region" description="Helical" evidence="6">
    <location>
        <begin position="270"/>
        <end position="295"/>
    </location>
</feature>
<evidence type="ECO:0000313" key="7">
    <source>
        <dbReference type="EMBL" id="TKK78817.1"/>
    </source>
</evidence>
<dbReference type="Pfam" id="PF01566">
    <property type="entry name" value="Nramp"/>
    <property type="match status" value="1"/>
</dbReference>
<name>A0A4U3LW06_9ACTN</name>
<dbReference type="PANTHER" id="PTHR11706">
    <property type="entry name" value="SOLUTE CARRIER PROTEIN FAMILY 11 MEMBER"/>
    <property type="match status" value="1"/>
</dbReference>
<comment type="subcellular location">
    <subcellularLocation>
        <location evidence="1">Membrane</location>
        <topology evidence="1">Multi-pass membrane protein</topology>
    </subcellularLocation>
</comment>
<dbReference type="EMBL" id="SZQA01000066">
    <property type="protein sequence ID" value="TKK78817.1"/>
    <property type="molecule type" value="Genomic_DNA"/>
</dbReference>
<feature type="transmembrane region" description="Helical" evidence="6">
    <location>
        <begin position="135"/>
        <end position="154"/>
    </location>
</feature>
<organism evidence="7 8">
    <name type="scientific">Herbidospora galbida</name>
    <dbReference type="NCBI Taxonomy" id="2575442"/>
    <lineage>
        <taxon>Bacteria</taxon>
        <taxon>Bacillati</taxon>
        <taxon>Actinomycetota</taxon>
        <taxon>Actinomycetes</taxon>
        <taxon>Streptosporangiales</taxon>
        <taxon>Streptosporangiaceae</taxon>
        <taxon>Herbidospora</taxon>
    </lineage>
</organism>
<feature type="transmembrane region" description="Helical" evidence="6">
    <location>
        <begin position="174"/>
        <end position="196"/>
    </location>
</feature>
<dbReference type="RefSeq" id="WP_137251672.1">
    <property type="nucleotide sequence ID" value="NZ_SZQA01000066.1"/>
</dbReference>
<keyword evidence="2" id="KW-0813">Transport</keyword>
<keyword evidence="4 6" id="KW-1133">Transmembrane helix</keyword>
<dbReference type="PANTHER" id="PTHR11706:SF33">
    <property type="entry name" value="NATURAL RESISTANCE-ASSOCIATED MACROPHAGE PROTEIN 2"/>
    <property type="match status" value="1"/>
</dbReference>
<dbReference type="GO" id="GO:0015086">
    <property type="term" value="F:cadmium ion transmembrane transporter activity"/>
    <property type="evidence" value="ECO:0007669"/>
    <property type="project" value="TreeGrafter"/>
</dbReference>
<dbReference type="AlphaFoldDB" id="A0A4U3LW06"/>
<dbReference type="PRINTS" id="PR00447">
    <property type="entry name" value="NATRESASSCMP"/>
</dbReference>
<dbReference type="NCBIfam" id="NF037982">
    <property type="entry name" value="Nramp_1"/>
    <property type="match status" value="1"/>
</dbReference>
<evidence type="ECO:0000313" key="8">
    <source>
        <dbReference type="Proteomes" id="UP000308705"/>
    </source>
</evidence>
<dbReference type="GO" id="GO:0005886">
    <property type="term" value="C:plasma membrane"/>
    <property type="evidence" value="ECO:0007669"/>
    <property type="project" value="TreeGrafter"/>
</dbReference>
<proteinExistence type="predicted"/>
<feature type="transmembrane region" description="Helical" evidence="6">
    <location>
        <begin position="228"/>
        <end position="250"/>
    </location>
</feature>
<evidence type="ECO:0000256" key="2">
    <source>
        <dbReference type="ARBA" id="ARBA00022448"/>
    </source>
</evidence>
<feature type="transmembrane region" description="Helical" evidence="6">
    <location>
        <begin position="370"/>
        <end position="393"/>
    </location>
</feature>
<comment type="caution">
    <text evidence="7">The sequence shown here is derived from an EMBL/GenBank/DDBJ whole genome shotgun (WGS) entry which is preliminary data.</text>
</comment>
<gene>
    <name evidence="7" type="ORF">FDA94_36925</name>
</gene>
<accession>A0A4U3LW06</accession>
<feature type="transmembrane region" description="Helical" evidence="6">
    <location>
        <begin position="104"/>
        <end position="123"/>
    </location>
</feature>
<evidence type="ECO:0000256" key="6">
    <source>
        <dbReference type="SAM" id="Phobius"/>
    </source>
</evidence>
<reference evidence="7 8" key="1">
    <citation type="submission" date="2019-04" db="EMBL/GenBank/DDBJ databases">
        <title>Herbidospora sp. NEAU-GS14.nov., a novel actinomycete isolated from soil.</title>
        <authorList>
            <person name="Han L."/>
        </authorList>
    </citation>
    <scope>NUCLEOTIDE SEQUENCE [LARGE SCALE GENOMIC DNA]</scope>
    <source>
        <strain evidence="7 8">NEAU-GS14</strain>
    </source>
</reference>
<feature type="transmembrane region" description="Helical" evidence="6">
    <location>
        <begin position="316"/>
        <end position="332"/>
    </location>
</feature>
<feature type="transmembrane region" description="Helical" evidence="6">
    <location>
        <begin position="31"/>
        <end position="54"/>
    </location>
</feature>
<dbReference type="Proteomes" id="UP000308705">
    <property type="component" value="Unassembled WGS sequence"/>
</dbReference>
<feature type="transmembrane region" description="Helical" evidence="6">
    <location>
        <begin position="75"/>
        <end position="98"/>
    </location>
</feature>
<keyword evidence="5 6" id="KW-0472">Membrane</keyword>
<feature type="transmembrane region" description="Helical" evidence="6">
    <location>
        <begin position="338"/>
        <end position="358"/>
    </location>
</feature>
<evidence type="ECO:0000256" key="4">
    <source>
        <dbReference type="ARBA" id="ARBA00022989"/>
    </source>
</evidence>
<dbReference type="OrthoDB" id="9787548at2"/>
<dbReference type="GO" id="GO:0005384">
    <property type="term" value="F:manganese ion transmembrane transporter activity"/>
    <property type="evidence" value="ECO:0007669"/>
    <property type="project" value="TreeGrafter"/>
</dbReference>
<dbReference type="InterPro" id="IPR001046">
    <property type="entry name" value="NRAMP_fam"/>
</dbReference>
<dbReference type="GO" id="GO:0034755">
    <property type="term" value="P:iron ion transmembrane transport"/>
    <property type="evidence" value="ECO:0007669"/>
    <property type="project" value="TreeGrafter"/>
</dbReference>
<evidence type="ECO:0000256" key="1">
    <source>
        <dbReference type="ARBA" id="ARBA00004141"/>
    </source>
</evidence>